<evidence type="ECO:0000313" key="9">
    <source>
        <dbReference type="EMBL" id="KAL3630608.1"/>
    </source>
</evidence>
<proteinExistence type="predicted"/>
<dbReference type="FunFam" id="1.10.10.60:FF:000001">
    <property type="entry name" value="MYB-related transcription factor"/>
    <property type="match status" value="1"/>
</dbReference>
<comment type="caution">
    <text evidence="9">The sequence shown here is derived from an EMBL/GenBank/DDBJ whole genome shotgun (WGS) entry which is preliminary data.</text>
</comment>
<sequence>MGKKGEKKEGKKKKRRISFCEKEGLRRGAWTAEEDKILVHFIAHNGHGTWRNLPKLSGLRRCGKSCRLRWTNYLRPDIKRGPFTHVEENTIIQLHESLGNKWAAIASHLPGRTDNDIKNFWNSHLRKRLGNKTLDHPSSKSVGAKPNSPLTRHVSQWEDVKVEADSRLLVKPLPLNLTTAGSTTQSMQNGYFINFWNSEVGQSFRKANEFDSPSSLKKVESCKKTSSPEISKPRVDVWKCKESDDVAEQMDDASDAMIELLLDFPAGDNDMGFLQETANYDNF</sequence>
<keyword evidence="3" id="KW-0238">DNA-binding</keyword>
<evidence type="ECO:0000256" key="5">
    <source>
        <dbReference type="ARBA" id="ARBA00057804"/>
    </source>
</evidence>
<reference evidence="10" key="1">
    <citation type="journal article" date="2024" name="IScience">
        <title>Strigolactones Initiate the Formation of Haustorium-like Structures in Castilleja.</title>
        <authorList>
            <person name="Buerger M."/>
            <person name="Peterson D."/>
            <person name="Chory J."/>
        </authorList>
    </citation>
    <scope>NUCLEOTIDE SEQUENCE [LARGE SCALE GENOMIC DNA]</scope>
</reference>
<comment type="function">
    <text evidence="5">Transcription factor.</text>
</comment>
<organism evidence="9 10">
    <name type="scientific">Castilleja foliolosa</name>
    <dbReference type="NCBI Taxonomy" id="1961234"/>
    <lineage>
        <taxon>Eukaryota</taxon>
        <taxon>Viridiplantae</taxon>
        <taxon>Streptophyta</taxon>
        <taxon>Embryophyta</taxon>
        <taxon>Tracheophyta</taxon>
        <taxon>Spermatophyta</taxon>
        <taxon>Magnoliopsida</taxon>
        <taxon>eudicotyledons</taxon>
        <taxon>Gunneridae</taxon>
        <taxon>Pentapetalae</taxon>
        <taxon>asterids</taxon>
        <taxon>lamiids</taxon>
        <taxon>Lamiales</taxon>
        <taxon>Orobanchaceae</taxon>
        <taxon>Pedicularideae</taxon>
        <taxon>Castillejinae</taxon>
        <taxon>Castilleja</taxon>
    </lineage>
</organism>
<feature type="domain" description="Myb-like" evidence="7">
    <location>
        <begin position="22"/>
        <end position="74"/>
    </location>
</feature>
<evidence type="ECO:0000256" key="3">
    <source>
        <dbReference type="ARBA" id="ARBA00023125"/>
    </source>
</evidence>
<dbReference type="SUPFAM" id="SSF46689">
    <property type="entry name" value="Homeodomain-like"/>
    <property type="match status" value="1"/>
</dbReference>
<evidence type="ECO:0000259" key="8">
    <source>
        <dbReference type="PROSITE" id="PS51294"/>
    </source>
</evidence>
<dbReference type="Proteomes" id="UP001632038">
    <property type="component" value="Unassembled WGS sequence"/>
</dbReference>
<dbReference type="CDD" id="cd00167">
    <property type="entry name" value="SANT"/>
    <property type="match status" value="2"/>
</dbReference>
<keyword evidence="4" id="KW-0539">Nucleus</keyword>
<evidence type="ECO:0000256" key="2">
    <source>
        <dbReference type="ARBA" id="ARBA00022737"/>
    </source>
</evidence>
<gene>
    <name evidence="9" type="ORF">CASFOL_023592</name>
</gene>
<keyword evidence="10" id="KW-1185">Reference proteome</keyword>
<feature type="domain" description="HTH myb-type" evidence="8">
    <location>
        <begin position="75"/>
        <end position="129"/>
    </location>
</feature>
<feature type="domain" description="Myb-like" evidence="7">
    <location>
        <begin position="75"/>
        <end position="125"/>
    </location>
</feature>
<dbReference type="EMBL" id="JAVIJP010000032">
    <property type="protein sequence ID" value="KAL3630608.1"/>
    <property type="molecule type" value="Genomic_DNA"/>
</dbReference>
<dbReference type="InterPro" id="IPR001005">
    <property type="entry name" value="SANT/Myb"/>
</dbReference>
<dbReference type="PROSITE" id="PS51294">
    <property type="entry name" value="HTH_MYB"/>
    <property type="match status" value="2"/>
</dbReference>
<protein>
    <submittedName>
        <fullName evidence="9">Uncharacterized protein</fullName>
    </submittedName>
</protein>
<evidence type="ECO:0000256" key="4">
    <source>
        <dbReference type="ARBA" id="ARBA00023242"/>
    </source>
</evidence>
<dbReference type="SMART" id="SM00717">
    <property type="entry name" value="SANT"/>
    <property type="match status" value="2"/>
</dbReference>
<dbReference type="InterPro" id="IPR009057">
    <property type="entry name" value="Homeodomain-like_sf"/>
</dbReference>
<dbReference type="GO" id="GO:0003677">
    <property type="term" value="F:DNA binding"/>
    <property type="evidence" value="ECO:0007669"/>
    <property type="project" value="UniProtKB-KW"/>
</dbReference>
<evidence type="ECO:0000256" key="1">
    <source>
        <dbReference type="ARBA" id="ARBA00004123"/>
    </source>
</evidence>
<dbReference type="PANTHER" id="PTHR10641">
    <property type="entry name" value="MYB FAMILY TRANSCRIPTION FACTOR"/>
    <property type="match status" value="1"/>
</dbReference>
<evidence type="ECO:0000256" key="6">
    <source>
        <dbReference type="SAM" id="MobiDB-lite"/>
    </source>
</evidence>
<keyword evidence="2" id="KW-0677">Repeat</keyword>
<comment type="subcellular location">
    <subcellularLocation>
        <location evidence="1">Nucleus</location>
    </subcellularLocation>
</comment>
<feature type="domain" description="HTH myb-type" evidence="8">
    <location>
        <begin position="22"/>
        <end position="74"/>
    </location>
</feature>
<evidence type="ECO:0000259" key="7">
    <source>
        <dbReference type="PROSITE" id="PS50090"/>
    </source>
</evidence>
<evidence type="ECO:0000313" key="10">
    <source>
        <dbReference type="Proteomes" id="UP001632038"/>
    </source>
</evidence>
<dbReference type="PANTHER" id="PTHR10641:SF622">
    <property type="entry name" value="TRANSCRIPTION FACTOR MYB17"/>
    <property type="match status" value="1"/>
</dbReference>
<name>A0ABD3CKY9_9LAMI</name>
<dbReference type="AlphaFoldDB" id="A0ABD3CKY9"/>
<dbReference type="GO" id="GO:0005634">
    <property type="term" value="C:nucleus"/>
    <property type="evidence" value="ECO:0007669"/>
    <property type="project" value="UniProtKB-SubCell"/>
</dbReference>
<accession>A0ABD3CKY9</accession>
<dbReference type="InterPro" id="IPR017930">
    <property type="entry name" value="Myb_dom"/>
</dbReference>
<dbReference type="Gene3D" id="1.10.10.60">
    <property type="entry name" value="Homeodomain-like"/>
    <property type="match status" value="2"/>
</dbReference>
<dbReference type="Pfam" id="PF00249">
    <property type="entry name" value="Myb_DNA-binding"/>
    <property type="match status" value="2"/>
</dbReference>
<feature type="region of interest" description="Disordered" evidence="6">
    <location>
        <begin position="132"/>
        <end position="153"/>
    </location>
</feature>
<dbReference type="PROSITE" id="PS50090">
    <property type="entry name" value="MYB_LIKE"/>
    <property type="match status" value="2"/>
</dbReference>
<dbReference type="InterPro" id="IPR015495">
    <property type="entry name" value="Myb_TF_plants"/>
</dbReference>